<evidence type="ECO:0000256" key="1">
    <source>
        <dbReference type="SAM" id="MobiDB-lite"/>
    </source>
</evidence>
<dbReference type="EMBL" id="PXXK01000219">
    <property type="protein sequence ID" value="RFN48112.1"/>
    <property type="molecule type" value="Genomic_DNA"/>
</dbReference>
<proteinExistence type="predicted"/>
<dbReference type="AlphaFoldDB" id="A0A395MJK3"/>
<protein>
    <submittedName>
        <fullName evidence="2">Uncharacterized protein</fullName>
    </submittedName>
</protein>
<reference evidence="2 3" key="1">
    <citation type="journal article" date="2018" name="PLoS Pathog.">
        <title>Evolution of structural diversity of trichothecenes, a family of toxins produced by plant pathogenic and entomopathogenic fungi.</title>
        <authorList>
            <person name="Proctor R.H."/>
            <person name="McCormick S.P."/>
            <person name="Kim H.S."/>
            <person name="Cardoza R.E."/>
            <person name="Stanley A.M."/>
            <person name="Lindo L."/>
            <person name="Kelly A."/>
            <person name="Brown D.W."/>
            <person name="Lee T."/>
            <person name="Vaughan M.M."/>
            <person name="Alexander N.J."/>
            <person name="Busman M."/>
            <person name="Gutierrez S."/>
        </authorList>
    </citation>
    <scope>NUCLEOTIDE SEQUENCE [LARGE SCALE GENOMIC DNA]</scope>
    <source>
        <strain evidence="2 3">NRRL 13405</strain>
    </source>
</reference>
<sequence>MRFNMYPITDQDMNPAPSSSSALIHSLIFLYSNPTPSTDSGYDGINEPYRPDDQLATTSTPGQLIKLLESKLAQGSNVRISLSNDEAED</sequence>
<accession>A0A395MJK3</accession>
<dbReference type="Proteomes" id="UP000265631">
    <property type="component" value="Unassembled WGS sequence"/>
</dbReference>
<comment type="caution">
    <text evidence="2">The sequence shown here is derived from an EMBL/GenBank/DDBJ whole genome shotgun (WGS) entry which is preliminary data.</text>
</comment>
<gene>
    <name evidence="2" type="ORF">FIE12Z_7563</name>
</gene>
<keyword evidence="3" id="KW-1185">Reference proteome</keyword>
<feature type="region of interest" description="Disordered" evidence="1">
    <location>
        <begin position="37"/>
        <end position="57"/>
    </location>
</feature>
<name>A0A395MJK3_9HYPO</name>
<evidence type="ECO:0000313" key="2">
    <source>
        <dbReference type="EMBL" id="RFN48112.1"/>
    </source>
</evidence>
<evidence type="ECO:0000313" key="3">
    <source>
        <dbReference type="Proteomes" id="UP000265631"/>
    </source>
</evidence>
<organism evidence="2 3">
    <name type="scientific">Fusarium flagelliforme</name>
    <dbReference type="NCBI Taxonomy" id="2675880"/>
    <lineage>
        <taxon>Eukaryota</taxon>
        <taxon>Fungi</taxon>
        <taxon>Dikarya</taxon>
        <taxon>Ascomycota</taxon>
        <taxon>Pezizomycotina</taxon>
        <taxon>Sordariomycetes</taxon>
        <taxon>Hypocreomycetidae</taxon>
        <taxon>Hypocreales</taxon>
        <taxon>Nectriaceae</taxon>
        <taxon>Fusarium</taxon>
        <taxon>Fusarium incarnatum-equiseti species complex</taxon>
    </lineage>
</organism>